<comment type="caution">
    <text evidence="1">The sequence shown here is derived from an EMBL/GenBank/DDBJ whole genome shotgun (WGS) entry which is preliminary data.</text>
</comment>
<accession>A0A409YCU3</accession>
<protein>
    <recommendedName>
        <fullName evidence="3">F-box domain-containing protein</fullName>
    </recommendedName>
</protein>
<dbReference type="OrthoDB" id="3048163at2759"/>
<evidence type="ECO:0008006" key="3">
    <source>
        <dbReference type="Google" id="ProtNLM"/>
    </source>
</evidence>
<proteinExistence type="predicted"/>
<organism evidence="1 2">
    <name type="scientific">Panaeolus cyanescens</name>
    <dbReference type="NCBI Taxonomy" id="181874"/>
    <lineage>
        <taxon>Eukaryota</taxon>
        <taxon>Fungi</taxon>
        <taxon>Dikarya</taxon>
        <taxon>Basidiomycota</taxon>
        <taxon>Agaricomycotina</taxon>
        <taxon>Agaricomycetes</taxon>
        <taxon>Agaricomycetidae</taxon>
        <taxon>Agaricales</taxon>
        <taxon>Agaricineae</taxon>
        <taxon>Galeropsidaceae</taxon>
        <taxon>Panaeolus</taxon>
    </lineage>
</organism>
<reference evidence="1 2" key="1">
    <citation type="journal article" date="2018" name="Evol. Lett.">
        <title>Horizontal gene cluster transfer increased hallucinogenic mushroom diversity.</title>
        <authorList>
            <person name="Reynolds H.T."/>
            <person name="Vijayakumar V."/>
            <person name="Gluck-Thaler E."/>
            <person name="Korotkin H.B."/>
            <person name="Matheny P.B."/>
            <person name="Slot J.C."/>
        </authorList>
    </citation>
    <scope>NUCLEOTIDE SEQUENCE [LARGE SCALE GENOMIC DNA]</scope>
    <source>
        <strain evidence="1 2">2629</strain>
    </source>
</reference>
<sequence>MAMDKNLKIHPDRAFPLEIFDLIVKEYASKCYNPYREMQSCALVCKDFAFLARPYIYNSVEFGPYGINNRNRLRLAEAFISSPRLGSSVKRVWYTIVHSKSELRDVSPPVNEPQSLVQPLTTPNIDASSSLHEFLTGVEDVRIAHLEVERHDAVCLDEECTRLSHALLKGLASSPFSNVTSLVVQSIRLNFKVILSMPSLRDLTSECCDWWSPWDDPGYDEEELQDITYPPHLLLQCLFLEQDRGFPLKLLFHFPDLESIEFRINKGSPTRHFPSWLRKNPDVRCFQNPVVSFENLTTIESNNAKVLSVLCRNATKKNAHAFPSLRTFIFRCDQNDTDDTAEALYDVLPHMPALQNFETTIKYRHEWLGDNVEVQPGRCLNFCRATLETFRIRFSQLHEIDFSANAFRLRNLVAGLRSISGSNRIKDLEIEFAQVLRGEELNRWKKSTLPVWKQLDALIADSSMFPALKTLTLSTQVSLSFEERHSITHEKKYWQVDFWPDAFPSLHTAGYQVEHAVATYNQSRYSFIRLPNETIVGTVLEEHK</sequence>
<dbReference type="InParanoid" id="A0A409YCU3"/>
<keyword evidence="2" id="KW-1185">Reference proteome</keyword>
<dbReference type="Proteomes" id="UP000284842">
    <property type="component" value="Unassembled WGS sequence"/>
</dbReference>
<evidence type="ECO:0000313" key="1">
    <source>
        <dbReference type="EMBL" id="PPR00826.1"/>
    </source>
</evidence>
<dbReference type="AlphaFoldDB" id="A0A409YCU3"/>
<evidence type="ECO:0000313" key="2">
    <source>
        <dbReference type="Proteomes" id="UP000284842"/>
    </source>
</evidence>
<dbReference type="EMBL" id="NHTK01001290">
    <property type="protein sequence ID" value="PPR00826.1"/>
    <property type="molecule type" value="Genomic_DNA"/>
</dbReference>
<gene>
    <name evidence="1" type="ORF">CVT24_000813</name>
</gene>
<name>A0A409YCU3_9AGAR</name>